<sequence length="109" mass="11875">MIVKQIPVGPMANFGYVLGCEETGIGALVDPSFEPEKLVGMAKEVGLKIEWILSTHGHFDHINGNEVAVEMTGARIAGHSSAKFHVDRKLEHGDEIRIGKIPVKVLYTP</sequence>
<proteinExistence type="predicted"/>
<dbReference type="Pfam" id="PF00753">
    <property type="entry name" value="Lactamase_B"/>
    <property type="match status" value="1"/>
</dbReference>
<dbReference type="AlphaFoldDB" id="A0A382JLK6"/>
<accession>A0A382JLK6</accession>
<name>A0A382JLK6_9ZZZZ</name>
<dbReference type="SUPFAM" id="SSF56281">
    <property type="entry name" value="Metallo-hydrolase/oxidoreductase"/>
    <property type="match status" value="1"/>
</dbReference>
<dbReference type="PANTHER" id="PTHR11935">
    <property type="entry name" value="BETA LACTAMASE DOMAIN"/>
    <property type="match status" value="1"/>
</dbReference>
<dbReference type="PANTHER" id="PTHR11935:SF94">
    <property type="entry name" value="TENZING NORGAY, ISOFORM C"/>
    <property type="match status" value="1"/>
</dbReference>
<feature type="domain" description="Metallo-beta-lactamase" evidence="1">
    <location>
        <begin position="22"/>
        <end position="99"/>
    </location>
</feature>
<feature type="non-terminal residue" evidence="2">
    <location>
        <position position="109"/>
    </location>
</feature>
<evidence type="ECO:0000259" key="1">
    <source>
        <dbReference type="Pfam" id="PF00753"/>
    </source>
</evidence>
<gene>
    <name evidence="2" type="ORF">METZ01_LOCUS265560</name>
</gene>
<protein>
    <recommendedName>
        <fullName evidence="1">Metallo-beta-lactamase domain-containing protein</fullName>
    </recommendedName>
</protein>
<evidence type="ECO:0000313" key="2">
    <source>
        <dbReference type="EMBL" id="SVC12706.1"/>
    </source>
</evidence>
<reference evidence="2" key="1">
    <citation type="submission" date="2018-05" db="EMBL/GenBank/DDBJ databases">
        <authorList>
            <person name="Lanie J.A."/>
            <person name="Ng W.-L."/>
            <person name="Kazmierczak K.M."/>
            <person name="Andrzejewski T.M."/>
            <person name="Davidsen T.M."/>
            <person name="Wayne K.J."/>
            <person name="Tettelin H."/>
            <person name="Glass J.I."/>
            <person name="Rusch D."/>
            <person name="Podicherti R."/>
            <person name="Tsui H.-C.T."/>
            <person name="Winkler M.E."/>
        </authorList>
    </citation>
    <scope>NUCLEOTIDE SEQUENCE</scope>
</reference>
<dbReference type="EMBL" id="UINC01074977">
    <property type="protein sequence ID" value="SVC12706.1"/>
    <property type="molecule type" value="Genomic_DNA"/>
</dbReference>
<organism evidence="2">
    <name type="scientific">marine metagenome</name>
    <dbReference type="NCBI Taxonomy" id="408172"/>
    <lineage>
        <taxon>unclassified sequences</taxon>
        <taxon>metagenomes</taxon>
        <taxon>ecological metagenomes</taxon>
    </lineage>
</organism>
<dbReference type="InterPro" id="IPR036866">
    <property type="entry name" value="RibonucZ/Hydroxyglut_hydro"/>
</dbReference>
<dbReference type="InterPro" id="IPR001279">
    <property type="entry name" value="Metallo-B-lactamas"/>
</dbReference>
<dbReference type="Gene3D" id="3.60.15.10">
    <property type="entry name" value="Ribonuclease Z/Hydroxyacylglutathione hydrolase-like"/>
    <property type="match status" value="1"/>
</dbReference>
<dbReference type="GO" id="GO:0004416">
    <property type="term" value="F:hydroxyacylglutathione hydrolase activity"/>
    <property type="evidence" value="ECO:0007669"/>
    <property type="project" value="TreeGrafter"/>
</dbReference>